<sequence length="187" mass="20594">MIIMEPFTKKIAVFAGSECDGPKKEYYLALARRTGALLAQSGFVAMTGAGSAGLMNETLRGAHESGGKTMGIGLNIKGRTQSTFAHSIDIYDKLGLRQDQLIQLGDAYIALPGGIGTLYEIANIIALKRIDEMPTDKPLILIDEYYDMIRPLIRTMMAEGFARDLDACYTIVKTPEEAIYLLKKYFL</sequence>
<gene>
    <name evidence="1" type="ORF">A3A33_04045</name>
</gene>
<comment type="caution">
    <text evidence="1">The sequence shown here is derived from an EMBL/GenBank/DDBJ whole genome shotgun (WGS) entry which is preliminary data.</text>
</comment>
<dbReference type="GO" id="GO:0005829">
    <property type="term" value="C:cytosol"/>
    <property type="evidence" value="ECO:0007669"/>
    <property type="project" value="TreeGrafter"/>
</dbReference>
<dbReference type="InterPro" id="IPR031100">
    <property type="entry name" value="LOG_fam"/>
</dbReference>
<dbReference type="EMBL" id="MGKP01000024">
    <property type="protein sequence ID" value="OGN28081.1"/>
    <property type="molecule type" value="Genomic_DNA"/>
</dbReference>
<accession>A0A1F8GS22</accession>
<dbReference type="PANTHER" id="PTHR43393:SF3">
    <property type="entry name" value="LYSINE DECARBOXYLASE-LIKE PROTEIN"/>
    <property type="match status" value="1"/>
</dbReference>
<reference evidence="1 2" key="1">
    <citation type="journal article" date="2016" name="Nat. Commun.">
        <title>Thousands of microbial genomes shed light on interconnected biogeochemical processes in an aquifer system.</title>
        <authorList>
            <person name="Anantharaman K."/>
            <person name="Brown C.T."/>
            <person name="Hug L.A."/>
            <person name="Sharon I."/>
            <person name="Castelle C.J."/>
            <person name="Probst A.J."/>
            <person name="Thomas B.C."/>
            <person name="Singh A."/>
            <person name="Wilkins M.J."/>
            <person name="Karaoz U."/>
            <person name="Brodie E.L."/>
            <person name="Williams K.H."/>
            <person name="Hubbard S.S."/>
            <person name="Banfield J.F."/>
        </authorList>
    </citation>
    <scope>NUCLEOTIDE SEQUENCE [LARGE SCALE GENOMIC DNA]</scope>
</reference>
<dbReference type="SUPFAM" id="SSF102405">
    <property type="entry name" value="MCP/YpsA-like"/>
    <property type="match status" value="1"/>
</dbReference>
<dbReference type="Pfam" id="PF03641">
    <property type="entry name" value="Lysine_decarbox"/>
    <property type="match status" value="1"/>
</dbReference>
<dbReference type="InterPro" id="IPR052341">
    <property type="entry name" value="LOG_family_nucleotidases"/>
</dbReference>
<dbReference type="PANTHER" id="PTHR43393">
    <property type="entry name" value="CYTOKININ RIBOSIDE 5'-MONOPHOSPHATE PHOSPHORIBOHYDROLASE"/>
    <property type="match status" value="1"/>
</dbReference>
<dbReference type="Gene3D" id="3.40.50.450">
    <property type="match status" value="1"/>
</dbReference>
<dbReference type="STRING" id="1802701.A3A33_04045"/>
<evidence type="ECO:0000313" key="2">
    <source>
        <dbReference type="Proteomes" id="UP000179047"/>
    </source>
</evidence>
<evidence type="ECO:0008006" key="3">
    <source>
        <dbReference type="Google" id="ProtNLM"/>
    </source>
</evidence>
<evidence type="ECO:0000313" key="1">
    <source>
        <dbReference type="EMBL" id="OGN28081.1"/>
    </source>
</evidence>
<organism evidence="1 2">
    <name type="scientific">Candidatus Yanofskybacteria bacterium RIFCSPLOWO2_01_FULL_49_25</name>
    <dbReference type="NCBI Taxonomy" id="1802701"/>
    <lineage>
        <taxon>Bacteria</taxon>
        <taxon>Candidatus Yanofskyibacteriota</taxon>
    </lineage>
</organism>
<proteinExistence type="predicted"/>
<dbReference type="AlphaFoldDB" id="A0A1F8GS22"/>
<name>A0A1F8GS22_9BACT</name>
<protein>
    <recommendedName>
        <fullName evidence="3">Cytokinin riboside 5'-monophosphate phosphoribohydrolase</fullName>
    </recommendedName>
</protein>
<dbReference type="Proteomes" id="UP000179047">
    <property type="component" value="Unassembled WGS sequence"/>
</dbReference>